<dbReference type="GO" id="GO:0003677">
    <property type="term" value="F:DNA binding"/>
    <property type="evidence" value="ECO:0007669"/>
    <property type="project" value="InterPro"/>
</dbReference>
<evidence type="ECO:0000259" key="1">
    <source>
        <dbReference type="SMART" id="SM00470"/>
    </source>
</evidence>
<dbReference type="Pfam" id="PF02195">
    <property type="entry name" value="ParB_N"/>
    <property type="match status" value="1"/>
</dbReference>
<evidence type="ECO:0000313" key="2">
    <source>
        <dbReference type="EMBL" id="DAE04136.1"/>
    </source>
</evidence>
<protein>
    <submittedName>
        <fullName evidence="2">ParB protein</fullName>
    </submittedName>
</protein>
<dbReference type="InterPro" id="IPR036086">
    <property type="entry name" value="ParB/Sulfiredoxin_sf"/>
</dbReference>
<reference evidence="2" key="1">
    <citation type="journal article" date="2021" name="Proc. Natl. Acad. Sci. U.S.A.">
        <title>A Catalog of Tens of Thousands of Viruses from Human Metagenomes Reveals Hidden Associations with Chronic Diseases.</title>
        <authorList>
            <person name="Tisza M.J."/>
            <person name="Buck C.B."/>
        </authorList>
    </citation>
    <scope>NUCLEOTIDE SEQUENCE</scope>
    <source>
        <strain evidence="2">CtmpG14</strain>
    </source>
</reference>
<dbReference type="PANTHER" id="PTHR33375:SF1">
    <property type="entry name" value="CHROMOSOME-PARTITIONING PROTEIN PARB-RELATED"/>
    <property type="match status" value="1"/>
</dbReference>
<dbReference type="SMART" id="SM00470">
    <property type="entry name" value="ParB"/>
    <property type="match status" value="1"/>
</dbReference>
<dbReference type="InterPro" id="IPR050336">
    <property type="entry name" value="Chromosome_partition/occlusion"/>
</dbReference>
<dbReference type="GO" id="GO:0045881">
    <property type="term" value="P:positive regulation of sporulation resulting in formation of a cellular spore"/>
    <property type="evidence" value="ECO:0007669"/>
    <property type="project" value="TreeGrafter"/>
</dbReference>
<dbReference type="Gene3D" id="3.90.1530.10">
    <property type="entry name" value="Conserved hypothetical protein from pyrococcus furiosus pfu- 392566-001, ParB domain"/>
    <property type="match status" value="1"/>
</dbReference>
<dbReference type="InterPro" id="IPR004437">
    <property type="entry name" value="ParB/RepB/Spo0J"/>
</dbReference>
<dbReference type="InterPro" id="IPR003115">
    <property type="entry name" value="ParB_N"/>
</dbReference>
<proteinExistence type="predicted"/>
<accession>A0A8S5PBT0</accession>
<name>A0A8S5PBT0_9CAUD</name>
<feature type="domain" description="ParB-like N-terminal" evidence="1">
    <location>
        <begin position="8"/>
        <end position="97"/>
    </location>
</feature>
<dbReference type="GO" id="GO:0007059">
    <property type="term" value="P:chromosome segregation"/>
    <property type="evidence" value="ECO:0007669"/>
    <property type="project" value="TreeGrafter"/>
</dbReference>
<dbReference type="PANTHER" id="PTHR33375">
    <property type="entry name" value="CHROMOSOME-PARTITIONING PROTEIN PARB-RELATED"/>
    <property type="match status" value="1"/>
</dbReference>
<dbReference type="NCBIfam" id="TIGR00180">
    <property type="entry name" value="parB_part"/>
    <property type="match status" value="1"/>
</dbReference>
<sequence length="218" mass="24671">MRDELKIEQVPINQLTPNPYNTNVVSPDNEEKIKESLRRFGQFKPILVREQEEGFEIIGGEHRWRAAKELGLDKVAVINLGEISDEEAKKISLIDNGRYGEDDAFKLSELLSGLGDISDLSSYMPYSDQSLETLFSNTSINLDELEVDEEELEESAPATERPPQTHVVMRFKVAIEDSEKVQKLIEKIMKEQGYTESDSLTNAGDALVYLCTNAKKEE</sequence>
<organism evidence="2">
    <name type="scientific">Siphoviridae sp. ctmpG14</name>
    <dbReference type="NCBI Taxonomy" id="2825654"/>
    <lineage>
        <taxon>Viruses</taxon>
        <taxon>Duplodnaviria</taxon>
        <taxon>Heunggongvirae</taxon>
        <taxon>Uroviricota</taxon>
        <taxon>Caudoviricetes</taxon>
    </lineage>
</organism>
<dbReference type="EMBL" id="BK015384">
    <property type="protein sequence ID" value="DAE04136.1"/>
    <property type="molecule type" value="Genomic_DNA"/>
</dbReference>
<dbReference type="SUPFAM" id="SSF110849">
    <property type="entry name" value="ParB/Sulfiredoxin"/>
    <property type="match status" value="1"/>
</dbReference>